<proteinExistence type="predicted"/>
<sequence length="494" mass="55152">MDRLPPEVIANILLYACHSSPTKSDVYDLRPQIQCSHICRYWRDVALGTPSLWATIVISDTESLSRPSYFALLDLAWARIGSTAPLSLIVSLYPRNEKGGAFRSLFTRVVFVLQRVSELDLSMPEPGSWNANELAPLKEGRNLPILRRLVLDFTGIDIVCPQLRVASFEGCLTRLRPVGASYSFDFPLLEDLTLSNLAISVREIHRILSGAAFLERLAIERVIVSADPRLEVLDRMPSHFLATEMDLNSVLAVLRLAAPDTVLAEVSYTEPRQAWAFFSQLPELLSLDPLSTICRIRVDGKGPYLTLWDDAGRRRFVRLPKDTEAMWNMLADRKGIFDTVEEWELGANFLSVWSVAIARGGFTGAKLVTFEDQSTLSLLEPEPGLSVVTEGHLSPPPRSIQQVYSLLREQRQSRPASPPRVGTIIICAWPQLRELRIVPGKDASLPPMQLLSPVLRAMTAPSLETVQVPGGDYATEHELHEEFPELRHVSVVGM</sequence>
<feature type="domain" description="F-box" evidence="1">
    <location>
        <begin position="1"/>
        <end position="58"/>
    </location>
</feature>
<dbReference type="AlphaFoldDB" id="A0A165D1N5"/>
<organism evidence="2 3">
    <name type="scientific">Exidia glandulosa HHB12029</name>
    <dbReference type="NCBI Taxonomy" id="1314781"/>
    <lineage>
        <taxon>Eukaryota</taxon>
        <taxon>Fungi</taxon>
        <taxon>Dikarya</taxon>
        <taxon>Basidiomycota</taxon>
        <taxon>Agaricomycotina</taxon>
        <taxon>Agaricomycetes</taxon>
        <taxon>Auriculariales</taxon>
        <taxon>Exidiaceae</taxon>
        <taxon>Exidia</taxon>
    </lineage>
</organism>
<dbReference type="SUPFAM" id="SSF81383">
    <property type="entry name" value="F-box domain"/>
    <property type="match status" value="1"/>
</dbReference>
<gene>
    <name evidence="2" type="ORF">EXIGLDRAFT_728173</name>
</gene>
<protein>
    <recommendedName>
        <fullName evidence="1">F-box domain-containing protein</fullName>
    </recommendedName>
</protein>
<dbReference type="EMBL" id="KV426261">
    <property type="protein sequence ID" value="KZV83643.1"/>
    <property type="molecule type" value="Genomic_DNA"/>
</dbReference>
<keyword evidence="3" id="KW-1185">Reference proteome</keyword>
<dbReference type="InterPro" id="IPR036047">
    <property type="entry name" value="F-box-like_dom_sf"/>
</dbReference>
<evidence type="ECO:0000313" key="3">
    <source>
        <dbReference type="Proteomes" id="UP000077266"/>
    </source>
</evidence>
<dbReference type="Proteomes" id="UP000077266">
    <property type="component" value="Unassembled WGS sequence"/>
</dbReference>
<evidence type="ECO:0000313" key="2">
    <source>
        <dbReference type="EMBL" id="KZV83643.1"/>
    </source>
</evidence>
<evidence type="ECO:0000259" key="1">
    <source>
        <dbReference type="Pfam" id="PF12937"/>
    </source>
</evidence>
<name>A0A165D1N5_EXIGL</name>
<dbReference type="InterPro" id="IPR001810">
    <property type="entry name" value="F-box_dom"/>
</dbReference>
<dbReference type="Gene3D" id="1.20.1280.50">
    <property type="match status" value="1"/>
</dbReference>
<dbReference type="InParanoid" id="A0A165D1N5"/>
<accession>A0A165D1N5</accession>
<dbReference type="Pfam" id="PF12937">
    <property type="entry name" value="F-box-like"/>
    <property type="match status" value="1"/>
</dbReference>
<dbReference type="OrthoDB" id="2269034at2759"/>
<reference evidence="2 3" key="1">
    <citation type="journal article" date="2016" name="Mol. Biol. Evol.">
        <title>Comparative Genomics of Early-Diverging Mushroom-Forming Fungi Provides Insights into the Origins of Lignocellulose Decay Capabilities.</title>
        <authorList>
            <person name="Nagy L.G."/>
            <person name="Riley R."/>
            <person name="Tritt A."/>
            <person name="Adam C."/>
            <person name="Daum C."/>
            <person name="Floudas D."/>
            <person name="Sun H."/>
            <person name="Yadav J.S."/>
            <person name="Pangilinan J."/>
            <person name="Larsson K.H."/>
            <person name="Matsuura K."/>
            <person name="Barry K."/>
            <person name="Labutti K."/>
            <person name="Kuo R."/>
            <person name="Ohm R.A."/>
            <person name="Bhattacharya S.S."/>
            <person name="Shirouzu T."/>
            <person name="Yoshinaga Y."/>
            <person name="Martin F.M."/>
            <person name="Grigoriev I.V."/>
            <person name="Hibbett D.S."/>
        </authorList>
    </citation>
    <scope>NUCLEOTIDE SEQUENCE [LARGE SCALE GENOMIC DNA]</scope>
    <source>
        <strain evidence="2 3">HHB12029</strain>
    </source>
</reference>